<reference evidence="1" key="1">
    <citation type="submission" date="2014-09" db="EMBL/GenBank/DDBJ databases">
        <authorList>
            <person name="Magalhaes I.L.F."/>
            <person name="Oliveira U."/>
            <person name="Santos F.R."/>
            <person name="Vidigal T.H.D.A."/>
            <person name="Brescovit A.D."/>
            <person name="Santos A.J."/>
        </authorList>
    </citation>
    <scope>NUCLEOTIDE SEQUENCE</scope>
    <source>
        <tissue evidence="1">Shoot tissue taken approximately 20 cm above the soil surface</tissue>
    </source>
</reference>
<evidence type="ECO:0000313" key="1">
    <source>
        <dbReference type="EMBL" id="JAD27671.1"/>
    </source>
</evidence>
<proteinExistence type="predicted"/>
<accession>A0A0A8YP32</accession>
<dbReference type="EMBL" id="GBRH01270224">
    <property type="protein sequence ID" value="JAD27671.1"/>
    <property type="molecule type" value="Transcribed_RNA"/>
</dbReference>
<name>A0A0A8YP32_ARUDO</name>
<protein>
    <submittedName>
        <fullName evidence="1">Uncharacterized protein</fullName>
    </submittedName>
</protein>
<dbReference type="AlphaFoldDB" id="A0A0A8YP32"/>
<sequence>MHQSSAQYDRAYQQHMKYAQYLAPDHTALSCT</sequence>
<organism evidence="1">
    <name type="scientific">Arundo donax</name>
    <name type="common">Giant reed</name>
    <name type="synonym">Donax arundinaceus</name>
    <dbReference type="NCBI Taxonomy" id="35708"/>
    <lineage>
        <taxon>Eukaryota</taxon>
        <taxon>Viridiplantae</taxon>
        <taxon>Streptophyta</taxon>
        <taxon>Embryophyta</taxon>
        <taxon>Tracheophyta</taxon>
        <taxon>Spermatophyta</taxon>
        <taxon>Magnoliopsida</taxon>
        <taxon>Liliopsida</taxon>
        <taxon>Poales</taxon>
        <taxon>Poaceae</taxon>
        <taxon>PACMAD clade</taxon>
        <taxon>Arundinoideae</taxon>
        <taxon>Arundineae</taxon>
        <taxon>Arundo</taxon>
    </lineage>
</organism>
<reference evidence="1" key="2">
    <citation type="journal article" date="2015" name="Data Brief">
        <title>Shoot transcriptome of the giant reed, Arundo donax.</title>
        <authorList>
            <person name="Barrero R.A."/>
            <person name="Guerrero F.D."/>
            <person name="Moolhuijzen P."/>
            <person name="Goolsby J.A."/>
            <person name="Tidwell J."/>
            <person name="Bellgard S.E."/>
            <person name="Bellgard M.I."/>
        </authorList>
    </citation>
    <scope>NUCLEOTIDE SEQUENCE</scope>
    <source>
        <tissue evidence="1">Shoot tissue taken approximately 20 cm above the soil surface</tissue>
    </source>
</reference>